<name>A0A239NW45_9ACTN</name>
<dbReference type="SUPFAM" id="SSF69318">
    <property type="entry name" value="Integrin alpha N-terminal domain"/>
    <property type="match status" value="2"/>
</dbReference>
<feature type="chain" id="PRO_5012127810" evidence="6">
    <location>
        <begin position="24"/>
        <end position="493"/>
    </location>
</feature>
<dbReference type="Proteomes" id="UP000198280">
    <property type="component" value="Unassembled WGS sequence"/>
</dbReference>
<dbReference type="Pfam" id="PF13517">
    <property type="entry name" value="FG-GAP_3"/>
    <property type="match status" value="2"/>
</dbReference>
<dbReference type="PANTHER" id="PTHR23221">
    <property type="entry name" value="GLYCOSYLPHOSPHATIDYLINOSITOL PHOSPHOLIPASE D"/>
    <property type="match status" value="1"/>
</dbReference>
<keyword evidence="4" id="KW-0325">Glycoprotein</keyword>
<evidence type="ECO:0000256" key="3">
    <source>
        <dbReference type="ARBA" id="ARBA00022801"/>
    </source>
</evidence>
<dbReference type="GO" id="GO:0016787">
    <property type="term" value="F:hydrolase activity"/>
    <property type="evidence" value="ECO:0007669"/>
    <property type="project" value="UniProtKB-KW"/>
</dbReference>
<evidence type="ECO:0000256" key="5">
    <source>
        <dbReference type="SAM" id="MobiDB-lite"/>
    </source>
</evidence>
<evidence type="ECO:0000256" key="2">
    <source>
        <dbReference type="ARBA" id="ARBA00022737"/>
    </source>
</evidence>
<dbReference type="PROSITE" id="PS51470">
    <property type="entry name" value="FG_GAP"/>
    <property type="match status" value="2"/>
</dbReference>
<feature type="region of interest" description="Disordered" evidence="5">
    <location>
        <begin position="68"/>
        <end position="96"/>
    </location>
</feature>
<dbReference type="Gene3D" id="2.130.10.130">
    <property type="entry name" value="Integrin alpha, N-terminal"/>
    <property type="match status" value="4"/>
</dbReference>
<dbReference type="Pfam" id="PF01839">
    <property type="entry name" value="FG-GAP"/>
    <property type="match status" value="3"/>
</dbReference>
<feature type="signal peptide" evidence="6">
    <location>
        <begin position="1"/>
        <end position="23"/>
    </location>
</feature>
<feature type="compositionally biased region" description="Polar residues" evidence="5">
    <location>
        <begin position="70"/>
        <end position="84"/>
    </location>
</feature>
<dbReference type="InterPro" id="IPR013517">
    <property type="entry name" value="FG-GAP"/>
</dbReference>
<sequence length="493" mass="48294">MRVRVLALALTATAACLALPSQAAVAASPAKPYDFNGDGYPDLAIGVPGGTAAGKKAAGYVAVIPGSASGPRTSARTTVSQSTAGIPGSSETGDRFGARLTSGDLDRNGYADLIVVASGEDRTALEDTGRITILWGSASGFTRGTILPGSGAYKGTGFAGLAAADVNGDGNLDIVTGNRGDESGGLSTALGPFAPGRAPAALTTVTDDGIPHFVERIRLAVGDLDGDGRTDAAVAYNGIEGGGTAYLRGTAAGLVRAPSWYGETTGESLAAGDFDGDGHADLAVGLAGFGPHDTEEPWVPEHPLPTRTGGIVRVLYGSAQGPAATRPPVDLDQNTAGVPGGDEAGDRFGLTLAAADLTADGRADLAVGVPGEDVGAVVDAGSVTVLLGSPSGLATAGSRTVHQDTAGVPGGGERGDGFGGATGCGLLLRDLNRDGRADLAVAATGEDAGSGRVWTLRGTATGITTTGSAAFSAAGLGLPGPTGGLSFGSTLCP</sequence>
<dbReference type="PROSITE" id="PS51257">
    <property type="entry name" value="PROKAR_LIPOPROTEIN"/>
    <property type="match status" value="1"/>
</dbReference>
<evidence type="ECO:0000256" key="6">
    <source>
        <dbReference type="SAM" id="SignalP"/>
    </source>
</evidence>
<keyword evidence="2" id="KW-0677">Repeat</keyword>
<dbReference type="SMART" id="SM00191">
    <property type="entry name" value="Int_alpha"/>
    <property type="match status" value="5"/>
</dbReference>
<dbReference type="InterPro" id="IPR028994">
    <property type="entry name" value="Integrin_alpha_N"/>
</dbReference>
<reference evidence="7 8" key="1">
    <citation type="submission" date="2017-06" db="EMBL/GenBank/DDBJ databases">
        <authorList>
            <person name="Kim H.J."/>
            <person name="Triplett B.A."/>
        </authorList>
    </citation>
    <scope>NUCLEOTIDE SEQUENCE [LARGE SCALE GENOMIC DNA]</scope>
    <source>
        <strain evidence="7 8">CGMCC 4.1858</strain>
    </source>
</reference>
<keyword evidence="8" id="KW-1185">Reference proteome</keyword>
<dbReference type="InterPro" id="IPR013519">
    <property type="entry name" value="Int_alpha_beta-p"/>
</dbReference>
<proteinExistence type="predicted"/>
<accession>A0A239NW45</accession>
<organism evidence="7 8">
    <name type="scientific">Actinacidiphila glaucinigra</name>
    <dbReference type="NCBI Taxonomy" id="235986"/>
    <lineage>
        <taxon>Bacteria</taxon>
        <taxon>Bacillati</taxon>
        <taxon>Actinomycetota</taxon>
        <taxon>Actinomycetes</taxon>
        <taxon>Kitasatosporales</taxon>
        <taxon>Streptomycetaceae</taxon>
        <taxon>Actinacidiphila</taxon>
    </lineage>
</organism>
<dbReference type="PANTHER" id="PTHR23221:SF7">
    <property type="entry name" value="PHOSPHATIDYLINOSITOL-GLYCAN-SPECIFIC PHOSPHOLIPASE D"/>
    <property type="match status" value="1"/>
</dbReference>
<dbReference type="RefSeq" id="WP_179280240.1">
    <property type="nucleotide sequence ID" value="NZ_FZOF01000053.1"/>
</dbReference>
<keyword evidence="1 6" id="KW-0732">Signal</keyword>
<evidence type="ECO:0000256" key="4">
    <source>
        <dbReference type="ARBA" id="ARBA00023180"/>
    </source>
</evidence>
<evidence type="ECO:0000256" key="1">
    <source>
        <dbReference type="ARBA" id="ARBA00022729"/>
    </source>
</evidence>
<gene>
    <name evidence="7" type="ORF">SAMN05216252_15310</name>
</gene>
<dbReference type="EMBL" id="FZOF01000053">
    <property type="protein sequence ID" value="SNT59076.1"/>
    <property type="molecule type" value="Genomic_DNA"/>
</dbReference>
<dbReference type="AlphaFoldDB" id="A0A239NW45"/>
<protein>
    <submittedName>
        <fullName evidence="7">FG-GAP repeat-containing protein</fullName>
    </submittedName>
</protein>
<evidence type="ECO:0000313" key="7">
    <source>
        <dbReference type="EMBL" id="SNT59076.1"/>
    </source>
</evidence>
<evidence type="ECO:0000313" key="8">
    <source>
        <dbReference type="Proteomes" id="UP000198280"/>
    </source>
</evidence>
<keyword evidence="3" id="KW-0378">Hydrolase</keyword>